<proteinExistence type="predicted"/>
<keyword evidence="3" id="KW-1185">Reference proteome</keyword>
<protein>
    <submittedName>
        <fullName evidence="2">Uncharacterized protein</fullName>
    </submittedName>
</protein>
<reference evidence="2 3" key="1">
    <citation type="submission" date="2018-06" db="EMBL/GenBank/DDBJ databases">
        <title>Genomic Encyclopedia of Archaeal and Bacterial Type Strains, Phase II (KMG-II): from individual species to whole genera.</title>
        <authorList>
            <person name="Goeker M."/>
        </authorList>
    </citation>
    <scope>NUCLEOTIDE SEQUENCE [LARGE SCALE GENOMIC DNA]</scope>
    <source>
        <strain evidence="2 3">ATCC 51348</strain>
    </source>
</reference>
<evidence type="ECO:0000313" key="2">
    <source>
        <dbReference type="EMBL" id="PZW00580.1"/>
    </source>
</evidence>
<gene>
    <name evidence="2" type="ORF">BCF89_10339</name>
</gene>
<evidence type="ECO:0000313" key="3">
    <source>
        <dbReference type="Proteomes" id="UP000249646"/>
    </source>
</evidence>
<name>A0A2W7G1L0_9BACT</name>
<dbReference type="RefSeq" id="WP_111518396.1">
    <property type="nucleotide sequence ID" value="NZ_QKUB01000003.1"/>
</dbReference>
<sequence>MSPTQPETTEEGTTRSDEPQADSPETSMNELPKDLPSIHSENEELFNKIKKYIKEKNEIWNNKQGRFGHTFENTIMKDGNLFTYSLSLFSLGAQIKDSDSYTEYKTKNSYDESRARKDNSIWKDIVTKYESIKESYTSKLKDFVSKLKR</sequence>
<organism evidence="2 3">
    <name type="scientific">Metamycoplasma auris</name>
    <dbReference type="NCBI Taxonomy" id="51363"/>
    <lineage>
        <taxon>Bacteria</taxon>
        <taxon>Bacillati</taxon>
        <taxon>Mycoplasmatota</taxon>
        <taxon>Mycoplasmoidales</taxon>
        <taxon>Metamycoplasmataceae</taxon>
        <taxon>Metamycoplasma</taxon>
    </lineage>
</organism>
<dbReference type="EMBL" id="QKUB01000003">
    <property type="protein sequence ID" value="PZW00580.1"/>
    <property type="molecule type" value="Genomic_DNA"/>
</dbReference>
<comment type="caution">
    <text evidence="2">The sequence shown here is derived from an EMBL/GenBank/DDBJ whole genome shotgun (WGS) entry which is preliminary data.</text>
</comment>
<evidence type="ECO:0000256" key="1">
    <source>
        <dbReference type="SAM" id="MobiDB-lite"/>
    </source>
</evidence>
<accession>A0A2W7G1L0</accession>
<feature type="region of interest" description="Disordered" evidence="1">
    <location>
        <begin position="1"/>
        <end position="40"/>
    </location>
</feature>
<dbReference type="Proteomes" id="UP000249646">
    <property type="component" value="Unassembled WGS sequence"/>
</dbReference>
<dbReference type="AlphaFoldDB" id="A0A2W7G1L0"/>